<keyword evidence="3" id="KW-1185">Reference proteome</keyword>
<protein>
    <submittedName>
        <fullName evidence="2">Uncharacterized protein</fullName>
    </submittedName>
</protein>
<name>A0A2V3IKG6_9FLOR</name>
<evidence type="ECO:0000256" key="1">
    <source>
        <dbReference type="SAM" id="MobiDB-lite"/>
    </source>
</evidence>
<feature type="compositionally biased region" description="Polar residues" evidence="1">
    <location>
        <begin position="1"/>
        <end position="14"/>
    </location>
</feature>
<feature type="region of interest" description="Disordered" evidence="1">
    <location>
        <begin position="1"/>
        <end position="31"/>
    </location>
</feature>
<reference evidence="2 3" key="1">
    <citation type="journal article" date="2018" name="Mol. Biol. Evol.">
        <title>Analysis of the draft genome of the red seaweed Gracilariopsis chorda provides insights into genome size evolution in Rhodophyta.</title>
        <authorList>
            <person name="Lee J."/>
            <person name="Yang E.C."/>
            <person name="Graf L."/>
            <person name="Yang J.H."/>
            <person name="Qiu H."/>
            <person name="Zel Zion U."/>
            <person name="Chan C.X."/>
            <person name="Stephens T.G."/>
            <person name="Weber A.P.M."/>
            <person name="Boo G.H."/>
            <person name="Boo S.M."/>
            <person name="Kim K.M."/>
            <person name="Shin Y."/>
            <person name="Jung M."/>
            <person name="Lee S.J."/>
            <person name="Yim H.S."/>
            <person name="Lee J.H."/>
            <person name="Bhattacharya D."/>
            <person name="Yoon H.S."/>
        </authorList>
    </citation>
    <scope>NUCLEOTIDE SEQUENCE [LARGE SCALE GENOMIC DNA]</scope>
    <source>
        <strain evidence="2 3">SKKU-2015</strain>
        <tissue evidence="2">Whole body</tissue>
    </source>
</reference>
<accession>A0A2V3IKG6</accession>
<evidence type="ECO:0000313" key="3">
    <source>
        <dbReference type="Proteomes" id="UP000247409"/>
    </source>
</evidence>
<comment type="caution">
    <text evidence="2">The sequence shown here is derived from an EMBL/GenBank/DDBJ whole genome shotgun (WGS) entry which is preliminary data.</text>
</comment>
<dbReference type="EMBL" id="NBIV01000158">
    <property type="protein sequence ID" value="PXF42538.1"/>
    <property type="molecule type" value="Genomic_DNA"/>
</dbReference>
<feature type="compositionally biased region" description="Basic and acidic residues" evidence="1">
    <location>
        <begin position="17"/>
        <end position="26"/>
    </location>
</feature>
<dbReference type="Proteomes" id="UP000247409">
    <property type="component" value="Unassembled WGS sequence"/>
</dbReference>
<evidence type="ECO:0000313" key="2">
    <source>
        <dbReference type="EMBL" id="PXF42538.1"/>
    </source>
</evidence>
<proteinExistence type="predicted"/>
<organism evidence="2 3">
    <name type="scientific">Gracilariopsis chorda</name>
    <dbReference type="NCBI Taxonomy" id="448386"/>
    <lineage>
        <taxon>Eukaryota</taxon>
        <taxon>Rhodophyta</taxon>
        <taxon>Florideophyceae</taxon>
        <taxon>Rhodymeniophycidae</taxon>
        <taxon>Gracilariales</taxon>
        <taxon>Gracilariaceae</taxon>
        <taxon>Gracilariopsis</taxon>
    </lineage>
</organism>
<gene>
    <name evidence="2" type="ORF">BWQ96_07700</name>
</gene>
<sequence>MFPHSQTVSLSKNGTIFEDKSEKDVQDTQSEGSEIPVLGFCYGSGSTDPKVLIRDGLNSTRLSMSQFWKWAKHHPDVQYDYDYDSYAMRPEIRRHRSGVSYFDLEEWRMRHPRIETLLQSMDRPYMHAVWRVMLVIFSEEIRAE</sequence>
<dbReference type="AlphaFoldDB" id="A0A2V3IKG6"/>